<dbReference type="RefSeq" id="WP_255846041.1">
    <property type="nucleotide sequence ID" value="NZ_CP094358.1"/>
</dbReference>
<feature type="domain" description="DUF1972" evidence="2">
    <location>
        <begin position="3"/>
        <end position="173"/>
    </location>
</feature>
<evidence type="ECO:0000259" key="1">
    <source>
        <dbReference type="Pfam" id="PF00534"/>
    </source>
</evidence>
<dbReference type="SUPFAM" id="SSF53756">
    <property type="entry name" value="UDP-Glycosyltransferase/glycogen phosphorylase"/>
    <property type="match status" value="1"/>
</dbReference>
<protein>
    <submittedName>
        <fullName evidence="3">DUF1972 domain-containing protein</fullName>
    </submittedName>
</protein>
<evidence type="ECO:0000313" key="3">
    <source>
        <dbReference type="EMBL" id="UOB19425.1"/>
    </source>
</evidence>
<name>A0A9E6ZRW6_9FLAO</name>
<feature type="domain" description="Glycosyl transferase family 1" evidence="1">
    <location>
        <begin position="190"/>
        <end position="321"/>
    </location>
</feature>
<dbReference type="EMBL" id="CP094358">
    <property type="protein sequence ID" value="UOB19425.1"/>
    <property type="molecule type" value="Genomic_DNA"/>
</dbReference>
<proteinExistence type="predicted"/>
<sequence>MRIAILGTRGVPNNHGGFEQFAEFFSRYLADNGHEVYVYNSHNHPYQKKSWKGVKIVHKYDPEYKIGTAGQFIYDLNCILHSRKEKFDIILQLGYTSSSIWSFFFPKSSIIVTNMDGLEWKRSKYSKIVRRFLKRAERWGAKYSDFLIADSKGIQEYLRTTYNKESEFIAYGATLFNDPNENLLVNYDVSKYNYFILIARIEPENHIETILQGFHESIQERPFLVIGKINKYGAYLKKKFEKNKRIRFLGAIYNIEHLNNLRYFSRYYFHGHSVGGTNPSLLEAMAANSLIVANKNEFNKSVLEEDATYFENSEDIEEILNKDILFQFKEKYSKRNGTKIEKLYNWNIINNKYESFMLKILRAEKK</sequence>
<dbReference type="Pfam" id="PF00534">
    <property type="entry name" value="Glycos_transf_1"/>
    <property type="match status" value="1"/>
</dbReference>
<dbReference type="InterPro" id="IPR015393">
    <property type="entry name" value="DUF1972"/>
</dbReference>
<dbReference type="GO" id="GO:0016757">
    <property type="term" value="F:glycosyltransferase activity"/>
    <property type="evidence" value="ECO:0007669"/>
    <property type="project" value="InterPro"/>
</dbReference>
<reference evidence="3" key="1">
    <citation type="submission" date="2022-03" db="EMBL/GenBank/DDBJ databases">
        <title>Description of Abyssus ytuae gen. nov., sp. nov., a novel member of the family Flavobacteriaceae isolated from the sediment of Mariana Trench.</title>
        <authorList>
            <person name="Zhang J."/>
            <person name="Xu X."/>
        </authorList>
    </citation>
    <scope>NUCLEOTIDE SEQUENCE</scope>
    <source>
        <strain evidence="3">MT3330</strain>
    </source>
</reference>
<dbReference type="Gene3D" id="3.40.50.2000">
    <property type="entry name" value="Glycogen Phosphorylase B"/>
    <property type="match status" value="2"/>
</dbReference>
<dbReference type="Pfam" id="PF09314">
    <property type="entry name" value="DUF1972"/>
    <property type="match status" value="1"/>
</dbReference>
<gene>
    <name evidence="3" type="ORF">MQE35_09025</name>
</gene>
<evidence type="ECO:0000313" key="4">
    <source>
        <dbReference type="Proteomes" id="UP000831290"/>
    </source>
</evidence>
<dbReference type="Proteomes" id="UP000831290">
    <property type="component" value="Chromosome"/>
</dbReference>
<organism evidence="3 4">
    <name type="scientific">Abyssalbus ytuae</name>
    <dbReference type="NCBI Taxonomy" id="2926907"/>
    <lineage>
        <taxon>Bacteria</taxon>
        <taxon>Pseudomonadati</taxon>
        <taxon>Bacteroidota</taxon>
        <taxon>Flavobacteriia</taxon>
        <taxon>Flavobacteriales</taxon>
        <taxon>Flavobacteriaceae</taxon>
        <taxon>Abyssalbus</taxon>
    </lineage>
</organism>
<dbReference type="KEGG" id="fbm:MQE35_09025"/>
<accession>A0A9E6ZRW6</accession>
<evidence type="ECO:0000259" key="2">
    <source>
        <dbReference type="Pfam" id="PF09314"/>
    </source>
</evidence>
<dbReference type="AlphaFoldDB" id="A0A9E6ZRW6"/>
<dbReference type="InterPro" id="IPR001296">
    <property type="entry name" value="Glyco_trans_1"/>
</dbReference>
<keyword evidence="4" id="KW-1185">Reference proteome</keyword>